<proteinExistence type="predicted"/>
<dbReference type="Proteomes" id="UP000711178">
    <property type="component" value="Unassembled WGS sequence"/>
</dbReference>
<dbReference type="RefSeq" id="WP_043579208.1">
    <property type="nucleotide sequence ID" value="NZ_CP142381.1"/>
</dbReference>
<dbReference type="GeneID" id="89685205"/>
<evidence type="ECO:0000256" key="1">
    <source>
        <dbReference type="SAM" id="SignalP"/>
    </source>
</evidence>
<reference evidence="2 3" key="1">
    <citation type="submission" date="2021-05" db="EMBL/GenBank/DDBJ databases">
        <title>Draft Whole Genome Sequencing Of Biosensor Chromobacterium violaceum Strain CV026 Reveals A Regulatory RNA In Chromobacterium violaceum Phenotype Regulatory Network.</title>
        <authorList>
            <person name="Hong K.W."/>
            <person name="Chan K.G."/>
            <person name="Chang C.-Y."/>
        </authorList>
    </citation>
    <scope>NUCLEOTIDE SEQUENCE [LARGE SCALE GENOMIC DNA]</scope>
    <source>
        <strain evidence="2 3">ATCC 31532</strain>
    </source>
</reference>
<accession>A0ABS7FH25</accession>
<keyword evidence="1" id="KW-0732">Signal</keyword>
<name>A0ABS7FH25_9NEIS</name>
<organism evidence="2 3">
    <name type="scientific">Chromobacterium subtsugae</name>
    <dbReference type="NCBI Taxonomy" id="251747"/>
    <lineage>
        <taxon>Bacteria</taxon>
        <taxon>Pseudomonadati</taxon>
        <taxon>Pseudomonadota</taxon>
        <taxon>Betaproteobacteria</taxon>
        <taxon>Neisseriales</taxon>
        <taxon>Chromobacteriaceae</taxon>
        <taxon>Chromobacterium</taxon>
    </lineage>
</organism>
<evidence type="ECO:0000313" key="2">
    <source>
        <dbReference type="EMBL" id="MBW8289385.1"/>
    </source>
</evidence>
<feature type="chain" id="PRO_5046584582" evidence="1">
    <location>
        <begin position="25"/>
        <end position="303"/>
    </location>
</feature>
<protein>
    <submittedName>
        <fullName evidence="2">Transporter</fullName>
    </submittedName>
</protein>
<dbReference type="Pfam" id="PF13557">
    <property type="entry name" value="Phenol_MetA_deg"/>
    <property type="match status" value="1"/>
</dbReference>
<keyword evidence="3" id="KW-1185">Reference proteome</keyword>
<feature type="signal peptide" evidence="1">
    <location>
        <begin position="1"/>
        <end position="24"/>
    </location>
</feature>
<sequence>MKPSRLIARAAAVAALLPHFGAHGQELWDPHLRGVNIGLAAGALPPEGLYGVLNNYWTSVDKFDHNGNKTGLKVDALIELPEVLWSTGIKIWGADYAVAIAQPIDYTTLKGDGIPSNGRWGAFNTILIPGQLSWTLPENFHLKTGLAVYLPTGSSSPGRLPGGTFLGSANGFWSLQPSLAVSWLRAGWNLTMDATYSYNFQNTDTHYRSGPQLAIDYTAAKTIGKWTVGLGGYQENQLGDDSGSGAAACAQTGGCRASNYGIGPLLGYQFGSLKLMGVYTYGFHTRSDVGGNSFNLRLSFPFQ</sequence>
<dbReference type="EMBL" id="JAHDTB010000017">
    <property type="protein sequence ID" value="MBW8289385.1"/>
    <property type="molecule type" value="Genomic_DNA"/>
</dbReference>
<evidence type="ECO:0000313" key="3">
    <source>
        <dbReference type="Proteomes" id="UP000711178"/>
    </source>
</evidence>
<comment type="caution">
    <text evidence="2">The sequence shown here is derived from an EMBL/GenBank/DDBJ whole genome shotgun (WGS) entry which is preliminary data.</text>
</comment>
<dbReference type="InterPro" id="IPR025737">
    <property type="entry name" value="FApF"/>
</dbReference>
<gene>
    <name evidence="2" type="ORF">KIF53_17260</name>
</gene>